<accession>A0A922T739</accession>
<keyword evidence="1" id="KW-0812">Transmembrane</keyword>
<dbReference type="Proteomes" id="UP000052167">
    <property type="component" value="Unassembled WGS sequence"/>
</dbReference>
<sequence>MTVTAAADARRPASAPRLPTWLRAIGLRGAILWLGLVLAALLAVPGRTVTTKYVNDLFIFLDGAHRIWSGQVPNIDFHTSLGPLAFYIPAAGYGLSGAMSAAMPVGMALVVLVLALIASEVIASRMRVLIGLPLAVFLLLIAAVPANPGEWIGELTFAMFYNRIGWACLGLLLVMYLPRQPHQPRRDVLDALCAACLSLLMLYTKITYGLMAVAFISFMLLDRRQRVWAAIALGTIVVSVAVIGLVWQGSLNHIADLRLASSVSGELPGLRVMVDIVLKNLADIAVYAIFAMALLLFRWRLRDLLFVGFCAASGLLIIEQNFQVVGILTLGASAAVVAELLLRAELPPRRRTWAKGLPLLLPMLLVPATASHAVSLAMHAVYAVSGKGEQLALPGFEGIRLVPMWSQGQYDFFRRYNTSIADGSAALANLGGPVERVAVLDFVNPFSAGMALLPPVGDSPWYHWGRTLDREHYPPPEEIFADVAVILDPKSPIEVWTANGMREIYADYMASRYRLVAETSDWRIYRRTP</sequence>
<feature type="transmembrane region" description="Helical" evidence="1">
    <location>
        <begin position="158"/>
        <end position="177"/>
    </location>
</feature>
<organism evidence="2 3">
    <name type="scientific">Pseudorhizobium pelagicum</name>
    <dbReference type="NCBI Taxonomy" id="1509405"/>
    <lineage>
        <taxon>Bacteria</taxon>
        <taxon>Pseudomonadati</taxon>
        <taxon>Pseudomonadota</taxon>
        <taxon>Alphaproteobacteria</taxon>
        <taxon>Hyphomicrobiales</taxon>
        <taxon>Rhizobiaceae</taxon>
        <taxon>Rhizobium/Agrobacterium group</taxon>
        <taxon>Pseudorhizobium</taxon>
    </lineage>
</organism>
<keyword evidence="3" id="KW-1185">Reference proteome</keyword>
<feature type="transmembrane region" description="Helical" evidence="1">
    <location>
        <begin position="21"/>
        <end position="44"/>
    </location>
</feature>
<feature type="transmembrane region" description="Helical" evidence="1">
    <location>
        <begin position="90"/>
        <end position="116"/>
    </location>
</feature>
<keyword evidence="1" id="KW-0472">Membrane</keyword>
<evidence type="ECO:0000313" key="3">
    <source>
        <dbReference type="Proteomes" id="UP000052167"/>
    </source>
</evidence>
<gene>
    <name evidence="2" type="ORF">GV68_13490</name>
</gene>
<protein>
    <submittedName>
        <fullName evidence="2">Uncharacterized protein</fullName>
    </submittedName>
</protein>
<feature type="transmembrane region" description="Helical" evidence="1">
    <location>
        <begin position="227"/>
        <end position="247"/>
    </location>
</feature>
<reference evidence="2 3" key="1">
    <citation type="submission" date="2014-06" db="EMBL/GenBank/DDBJ databases">
        <title>Rhizobium pelagicum/R2-400B4.</title>
        <authorList>
            <person name="Kimes N.E."/>
            <person name="Lopez-Perez M."/>
        </authorList>
    </citation>
    <scope>NUCLEOTIDE SEQUENCE [LARGE SCALE GENOMIC DNA]</scope>
    <source>
        <strain evidence="2 3">R2-400B4</strain>
    </source>
</reference>
<evidence type="ECO:0000256" key="1">
    <source>
        <dbReference type="SAM" id="Phobius"/>
    </source>
</evidence>
<name>A0A922T739_9HYPH</name>
<evidence type="ECO:0000313" key="2">
    <source>
        <dbReference type="EMBL" id="KEQ04256.1"/>
    </source>
</evidence>
<keyword evidence="1" id="KW-1133">Transmembrane helix</keyword>
<dbReference type="AlphaFoldDB" id="A0A922T739"/>
<comment type="caution">
    <text evidence="2">The sequence shown here is derived from an EMBL/GenBank/DDBJ whole genome shotgun (WGS) entry which is preliminary data.</text>
</comment>
<feature type="transmembrane region" description="Helical" evidence="1">
    <location>
        <begin position="189"/>
        <end position="221"/>
    </location>
</feature>
<feature type="transmembrane region" description="Helical" evidence="1">
    <location>
        <begin position="281"/>
        <end position="301"/>
    </location>
</feature>
<feature type="transmembrane region" description="Helical" evidence="1">
    <location>
        <begin position="128"/>
        <end position="146"/>
    </location>
</feature>
<dbReference type="EMBL" id="JOKJ01000026">
    <property type="protein sequence ID" value="KEQ04256.1"/>
    <property type="molecule type" value="Genomic_DNA"/>
</dbReference>
<proteinExistence type="predicted"/>